<evidence type="ECO:0000256" key="2">
    <source>
        <dbReference type="SAM" id="MobiDB-lite"/>
    </source>
</evidence>
<keyword evidence="4" id="KW-0934">Plastid</keyword>
<feature type="region of interest" description="Disordered" evidence="2">
    <location>
        <begin position="950"/>
        <end position="979"/>
    </location>
</feature>
<dbReference type="InterPro" id="IPR003959">
    <property type="entry name" value="ATPase_AAA_core"/>
</dbReference>
<dbReference type="GO" id="GO:0016887">
    <property type="term" value="F:ATP hydrolysis activity"/>
    <property type="evidence" value="ECO:0007669"/>
    <property type="project" value="InterPro"/>
</dbReference>
<dbReference type="GO" id="GO:0005524">
    <property type="term" value="F:ATP binding"/>
    <property type="evidence" value="ECO:0007669"/>
    <property type="project" value="InterPro"/>
</dbReference>
<dbReference type="GeneID" id="9481307"/>
<organism evidence="4">
    <name type="scientific">Pteridium aquilinum subsp. aquilinum</name>
    <name type="common">Bracken fern</name>
    <dbReference type="NCBI Taxonomy" id="104588"/>
    <lineage>
        <taxon>Eukaryota</taxon>
        <taxon>Viridiplantae</taxon>
        <taxon>Streptophyta</taxon>
        <taxon>Embryophyta</taxon>
        <taxon>Tracheophyta</taxon>
        <taxon>Polypodiopsida</taxon>
        <taxon>Polypodiidae</taxon>
        <taxon>Polypodiales</taxon>
        <taxon>Dennstaedtiineae</taxon>
        <taxon>Dennstaedtiaceae</taxon>
        <taxon>Pteridium</taxon>
    </lineage>
</organism>
<dbReference type="EMBL" id="HM535629">
    <property type="protein sequence ID" value="ADK47541.1"/>
    <property type="molecule type" value="Genomic_DNA"/>
</dbReference>
<dbReference type="GeneID" id="9481320"/>
<geneLocation type="chloroplast" evidence="4"/>
<evidence type="ECO:0000259" key="3">
    <source>
        <dbReference type="Pfam" id="PF00004"/>
    </source>
</evidence>
<sequence>MKKENKVTKVVKKRVGSPDSSSEVSQLVEVNILNYFFESLKNQHLKEFLISASSSDKPFIRLYDLRFLSSLFLRNLRYSVRRGSSITLEMLMLLTIPIFMHCLSDKSSIEKSFVLTRIINGGNEVRKKQAESYGDLSYNCFLGFKRSLSVEKNDKRRVPVSHYLGSNENISAGSTKGEKLVRYDGMIPLLSRRWKACIVRNSLLGGDISKDETERIQLFCRDRYLQNSIRFFKFYNPMEVSKNGSDCYQSDFDSLLLREIHNKRDLDRLQATQLKNDLLSPVVLDSCDKTLLESVDSADRWEGGSVSYFEREAFSNLSSFTSCKKTRSFHDCISGVDCDKNREDFLILHPYSQMRNELLNRLAEFFLIIEKSNLIFNGAIVFDVSDSIKSGKGFPLKMKENLPFTRVSAKNFGLASSRYFDFNEILPNYFKVSLGIPKKTINRSENTTSSKKLKGKDNIHSIYSLVRLYGRNRIIPLYSTYIFLFCDYFCALSTEYFFRIKYRLDGWTGSGEYTGVTRIATEQILLKWKENVERLLNEYSTFRIDEYRNVQSNVHRWLDTTEDSSLSPAGEVLLKRKSDLEESNCRVSIMRNELLKNIGASLGSTNQHNENYFHRFLNVLFLYKMIGAEVTRQKALVDTMDYCLEKLNAIDLEKLNKIDLMKLDLLSSLFDGYIDEQIIFLKEVLERKRILFIESRLLMSKKSVGSSTALKPAVNPTFLGLPRIESIRAGFSNDALSIMGRQFWNLLLHDLNRGGGSTRDIGGSILRYISDQVDKLNFLDDSPIWCARSNFIPRIKRGFFIGKCNSSYLNVLENFYVGSDDKAISSNIISFIDPQLSDSLSSNLSKQTAGKFADYVLTPIQFISSNLHESAALVTHSDGLSKSISDLKRLLASLNSSPCETIDSFLSSCSSDGVYLEKTSINSDSWADRRPQPRPKNLVLDRVNSEKFIEDGSGSKKKNSQKKNSQKKNSQKKKGSTKNQVYQNDLSIRYLWEPEKLETLYWSLRLPFCNDETSRPLGGSIGKEVPHENAEFAGPSIRKEAIRPSHFINFNELSKDLNRYKISWIFWKDNIGEKWSLFRDYIPWFFTPTWWRYFYDPIRETYPEVVLKISYDSKQNIPRISKRIAEDVVDGAKAYLLRSLQSLGLKFENDSINTLLSEIDLLILEEISDEAEMLHSGGWSVSQFSNRSIFYYFILSILVVLALFKQPLSAVSGFNSFYSWKRFDTIELLTDPMRGSYLKRVMYFPSTSQMSTRDLLIYSLNRFLNYISNIIFFLFVKNELDSWILRRESSDILDNKKELLTQYLVTNKILSRYALKLNSNYELLSNEISHEPYPQERSNVLAYLLQFWQNDLLSHKIRKLDPAEKWAFSALERNILFSVTTRRRDSLLNMPCHDIPISLQSGLLPSKGILLVGPIETGRSSIIRDVAFNSYFPVVKLPLKKLIYNRSFFNNVRGNFISKESVHRLNLIFEIAGEMSPCTLRIQDIHELNIHRSYHKLEADPKFLLCQILKSIGHRRSNSNIRKNVVIATTHVPARIDPAPIAPNRLNQLINFRKSNGCQREEELPILLRIKGFKMEANPPLLEGTGSGTTGYSKRDLFLFANEALLIGTSKRENIVCSDAIGLALHRQHSTASDMGNGIESGSEWETSSYEIAEATSKNSLIDTHLTHIPFIGRDALKMRFYYLSNWYVEPSITESTINEFTLFSHILGLLAGLVARDSFQMDMRKKENFIVIDKLVENDLNLACGVLENLSNNFSRSEICRDESQHNTSLSFPFPIDKPKYCSGGTSTSRSSKFMRKGLFSSLTDFEMRQSPELMNSSPTEISREITWSHKAWRLRFLRSGAYELMRVLSEPNHLYNLILLYQNQNYIPQQDFEFNKIKDDKSKWSEKSGYLFSFEKSVTTVIDKPIKRLENRLDNMLLREQFLELGISGDSSNEYETHCNRFDETTRLFGGRFIWDPMLLFQPDANVPPPRRSLLPTKELVRRLYTIYGMRRQRLKKLSNKKIKDFFLYREDNPKLKPDSSIRRWNNISLDEEERDSEYVKETSSIDIHLQYPQIFSPVRLDCYMVAEDFPERFIRFRLLVHRNKWMRRNRSPFQDFLIYNMLLETYQYLFNPFRFGGASLDRTTKHFFS</sequence>
<protein>
    <submittedName>
        <fullName evidence="4">Conserved hypothetical chloroplast protein ycf2</fullName>
    </submittedName>
</protein>
<gene>
    <name evidence="4" type="primary">ycf2</name>
    <name evidence="4" type="ORF">PTAQ_Cp101</name>
    <name evidence="5" type="ORF">PTAQ_Cp121</name>
</gene>
<dbReference type="SUPFAM" id="SSF52540">
    <property type="entry name" value="P-loop containing nucleoside triphosphate hydrolases"/>
    <property type="match status" value="1"/>
</dbReference>
<evidence type="ECO:0000256" key="1">
    <source>
        <dbReference type="ARBA" id="ARBA00022528"/>
    </source>
</evidence>
<feature type="compositionally biased region" description="Basic residues" evidence="2">
    <location>
        <begin position="955"/>
        <end position="976"/>
    </location>
</feature>
<evidence type="ECO:0000313" key="5">
    <source>
        <dbReference type="EMBL" id="ADK47542.1"/>
    </source>
</evidence>
<feature type="domain" description="ATPase AAA-type core" evidence="3">
    <location>
        <begin position="1409"/>
        <end position="1553"/>
    </location>
</feature>
<dbReference type="CDD" id="cd19505">
    <property type="entry name" value="RecA-like_Ycf2"/>
    <property type="match status" value="1"/>
</dbReference>
<feature type="region of interest" description="Disordered" evidence="2">
    <location>
        <begin position="924"/>
        <end position="943"/>
    </location>
</feature>
<evidence type="ECO:0000313" key="4">
    <source>
        <dbReference type="EMBL" id="ADK47541.1"/>
    </source>
</evidence>
<name>E2IH57_PTEAA</name>
<keyword evidence="1 4" id="KW-0150">Chloroplast</keyword>
<accession>E2IH57</accession>
<feature type="region of interest" description="Disordered" evidence="2">
    <location>
        <begin position="1"/>
        <end position="20"/>
    </location>
</feature>
<dbReference type="RefSeq" id="YP_003795626.1">
    <property type="nucleotide sequence ID" value="NC_014348.1"/>
</dbReference>
<dbReference type="Pfam" id="PF00004">
    <property type="entry name" value="AAA"/>
    <property type="match status" value="1"/>
</dbReference>
<reference evidence="4" key="1">
    <citation type="submission" date="2010-06" db="EMBL/GenBank/DDBJ databases">
        <title>Complete chloroplast genome sequence and high levels of RNA editing in the fern Pteridium aquilinum determined by massively parallel pyrosequencing.</title>
        <authorList>
            <person name="Der J.P."/>
            <person name="Duffy A.M."/>
            <person name="Kusner M."/>
            <person name="Gu C."/>
            <person name="Overvoorde P."/>
            <person name="Wolf P.G."/>
        </authorList>
    </citation>
    <scope>NUCLEOTIDE SEQUENCE</scope>
</reference>
<proteinExistence type="predicted"/>
<dbReference type="InterPro" id="IPR027417">
    <property type="entry name" value="P-loop_NTPase"/>
</dbReference>
<dbReference type="Gene3D" id="3.40.50.300">
    <property type="entry name" value="P-loop containing nucleotide triphosphate hydrolases"/>
    <property type="match status" value="1"/>
</dbReference>
<dbReference type="RefSeq" id="YP_003795642.1">
    <property type="nucleotide sequence ID" value="NC_014348.1"/>
</dbReference>
<dbReference type="EMBL" id="HM535629">
    <property type="protein sequence ID" value="ADK47542.1"/>
    <property type="molecule type" value="Genomic_DNA"/>
</dbReference>